<accession>A0ABX9BP63</accession>
<evidence type="ECO:0000313" key="1">
    <source>
        <dbReference type="EMBL" id="RAJ00548.1"/>
    </source>
</evidence>
<proteinExistence type="predicted"/>
<protein>
    <submittedName>
        <fullName evidence="1">Uncharacterized protein</fullName>
    </submittedName>
</protein>
<gene>
    <name evidence="1" type="ORF">DET54_10234</name>
</gene>
<sequence>MLLMRFSNSKLNITCTDSSVINYSKLKHFRTRTMRYTEQDVSSEAVLLQMMWLQVETSCNKLHISQTSRWKGEIEQDEDSHGSIQNCRHMGRCIITAVDFYSYAAKIFCRYVFPSNHYGYDSRYSFSAISDYTCAFGCCEEVESFTLVYGIGSRLIAFWNICIRVLSSQERLEVKIAEKKNNKDSRRPTPDVIRTGRLLFFCANSSLERVRTLILRCLIDDLIAG</sequence>
<dbReference type="EMBL" id="QLLI01000002">
    <property type="protein sequence ID" value="RAJ00548.1"/>
    <property type="molecule type" value="Genomic_DNA"/>
</dbReference>
<evidence type="ECO:0000313" key="2">
    <source>
        <dbReference type="Proteomes" id="UP000248827"/>
    </source>
</evidence>
<organism evidence="1 2">
    <name type="scientific">Paenibacillus pabuli</name>
    <dbReference type="NCBI Taxonomy" id="1472"/>
    <lineage>
        <taxon>Bacteria</taxon>
        <taxon>Bacillati</taxon>
        <taxon>Bacillota</taxon>
        <taxon>Bacilli</taxon>
        <taxon>Bacillales</taxon>
        <taxon>Paenibacillaceae</taxon>
        <taxon>Paenibacillus</taxon>
    </lineage>
</organism>
<comment type="caution">
    <text evidence="1">The sequence shown here is derived from an EMBL/GenBank/DDBJ whole genome shotgun (WGS) entry which is preliminary data.</text>
</comment>
<name>A0ABX9BP63_9BACL</name>
<keyword evidence="2" id="KW-1185">Reference proteome</keyword>
<dbReference type="Proteomes" id="UP000248827">
    <property type="component" value="Unassembled WGS sequence"/>
</dbReference>
<reference evidence="1 2" key="1">
    <citation type="submission" date="2018-06" db="EMBL/GenBank/DDBJ databases">
        <title>Freshwater and sediment microbial communities from various areas in North America, analyzing microbe dynamics in response to fracking.</title>
        <authorList>
            <person name="Lamendella R."/>
        </authorList>
    </citation>
    <scope>NUCLEOTIDE SEQUENCE [LARGE SCALE GENOMIC DNA]</scope>
    <source>
        <strain evidence="1 2">NG-13</strain>
    </source>
</reference>